<feature type="compositionally biased region" description="Low complexity" evidence="1">
    <location>
        <begin position="63"/>
        <end position="76"/>
    </location>
</feature>
<accession>A0A017HLH8</accession>
<gene>
    <name evidence="2" type="ORF">Rumeso_03266</name>
</gene>
<feature type="compositionally biased region" description="Low complexity" evidence="1">
    <location>
        <begin position="132"/>
        <end position="151"/>
    </location>
</feature>
<dbReference type="AlphaFoldDB" id="A0A017HLH8"/>
<organism evidence="2 3">
    <name type="scientific">Rubellimicrobium mesophilum DSM 19309</name>
    <dbReference type="NCBI Taxonomy" id="442562"/>
    <lineage>
        <taxon>Bacteria</taxon>
        <taxon>Pseudomonadati</taxon>
        <taxon>Pseudomonadota</taxon>
        <taxon>Alphaproteobacteria</taxon>
        <taxon>Rhodobacterales</taxon>
        <taxon>Roseobacteraceae</taxon>
        <taxon>Rubellimicrobium</taxon>
    </lineage>
</organism>
<dbReference type="Proteomes" id="UP000019666">
    <property type="component" value="Unassembled WGS sequence"/>
</dbReference>
<evidence type="ECO:0000256" key="1">
    <source>
        <dbReference type="SAM" id="MobiDB-lite"/>
    </source>
</evidence>
<feature type="compositionally biased region" description="Low complexity" evidence="1">
    <location>
        <begin position="27"/>
        <end position="43"/>
    </location>
</feature>
<dbReference type="HOGENOM" id="CLU_1371341_0_0_5"/>
<evidence type="ECO:0000313" key="3">
    <source>
        <dbReference type="Proteomes" id="UP000019666"/>
    </source>
</evidence>
<name>A0A017HLH8_9RHOB</name>
<dbReference type="STRING" id="442562.Rumeso_03266"/>
<reference evidence="2 3" key="1">
    <citation type="submission" date="2013-02" db="EMBL/GenBank/DDBJ databases">
        <authorList>
            <person name="Fiebig A."/>
            <person name="Goeker M."/>
            <person name="Klenk H.-P.P."/>
        </authorList>
    </citation>
    <scope>NUCLEOTIDE SEQUENCE [LARGE SCALE GENOMIC DNA]</scope>
    <source>
        <strain evidence="2 3">DSM 19309</strain>
    </source>
</reference>
<proteinExistence type="predicted"/>
<sequence length="199" mass="21122">MGGSRQSGGSPPVATRHHRTLRRVRFSAPARAGSAAAPSVPRRAAVHPTIPGQLRSPQGGLQPTIPGPGRRPCGPIRDPPKRLAPRATQHPGPCRSRAGSTICLGGVASPYPPTERPVYGSLTPLPHSLPIRSAVPRRLPSARPRPQSRRALASKEDLKERGSRRQGLRTASPSPGSQDRPRPGPGLTAAERHPRVRAL</sequence>
<dbReference type="EMBL" id="AOSK01000091">
    <property type="protein sequence ID" value="EYD75170.1"/>
    <property type="molecule type" value="Genomic_DNA"/>
</dbReference>
<feature type="compositionally biased region" description="Basic and acidic residues" evidence="1">
    <location>
        <begin position="153"/>
        <end position="163"/>
    </location>
</feature>
<protein>
    <submittedName>
        <fullName evidence="2">Uncharacterized protein</fullName>
    </submittedName>
</protein>
<feature type="compositionally biased region" description="Basic residues" evidence="1">
    <location>
        <begin position="15"/>
        <end position="25"/>
    </location>
</feature>
<feature type="region of interest" description="Disordered" evidence="1">
    <location>
        <begin position="1"/>
        <end position="199"/>
    </location>
</feature>
<keyword evidence="3" id="KW-1185">Reference proteome</keyword>
<comment type="caution">
    <text evidence="2">The sequence shown here is derived from an EMBL/GenBank/DDBJ whole genome shotgun (WGS) entry which is preliminary data.</text>
</comment>
<evidence type="ECO:0000313" key="2">
    <source>
        <dbReference type="EMBL" id="EYD75170.1"/>
    </source>
</evidence>